<proteinExistence type="predicted"/>
<dbReference type="InterPro" id="IPR018490">
    <property type="entry name" value="cNMP-bd_dom_sf"/>
</dbReference>
<evidence type="ECO:0000313" key="5">
    <source>
        <dbReference type="EMBL" id="MFD0862917.1"/>
    </source>
</evidence>
<feature type="domain" description="HTH crp-type" evidence="4">
    <location>
        <begin position="177"/>
        <end position="243"/>
    </location>
</feature>
<keyword evidence="2" id="KW-0238">DNA-binding</keyword>
<dbReference type="Gene3D" id="1.10.10.10">
    <property type="entry name" value="Winged helix-like DNA-binding domain superfamily/Winged helix DNA-binding domain"/>
    <property type="match status" value="1"/>
</dbReference>
<dbReference type="InterPro" id="IPR050397">
    <property type="entry name" value="Env_Response_Regulators"/>
</dbReference>
<dbReference type="InterPro" id="IPR036388">
    <property type="entry name" value="WH-like_DNA-bd_sf"/>
</dbReference>
<dbReference type="Pfam" id="PF13545">
    <property type="entry name" value="HTH_Crp_2"/>
    <property type="match status" value="1"/>
</dbReference>
<dbReference type="InterPro" id="IPR000595">
    <property type="entry name" value="cNMP-bd_dom"/>
</dbReference>
<dbReference type="InterPro" id="IPR012318">
    <property type="entry name" value="HTH_CRP"/>
</dbReference>
<evidence type="ECO:0000313" key="6">
    <source>
        <dbReference type="Proteomes" id="UP001596978"/>
    </source>
</evidence>
<organism evidence="5 6">
    <name type="scientific">Sungkyunkwania multivorans</name>
    <dbReference type="NCBI Taxonomy" id="1173618"/>
    <lineage>
        <taxon>Bacteria</taxon>
        <taxon>Pseudomonadati</taxon>
        <taxon>Bacteroidota</taxon>
        <taxon>Flavobacteriia</taxon>
        <taxon>Flavobacteriales</taxon>
        <taxon>Flavobacteriaceae</taxon>
        <taxon>Sungkyunkwania</taxon>
    </lineage>
</organism>
<evidence type="ECO:0000256" key="3">
    <source>
        <dbReference type="ARBA" id="ARBA00023163"/>
    </source>
</evidence>
<dbReference type="InterPro" id="IPR036390">
    <property type="entry name" value="WH_DNA-bd_sf"/>
</dbReference>
<dbReference type="SMART" id="SM00419">
    <property type="entry name" value="HTH_CRP"/>
    <property type="match status" value="1"/>
</dbReference>
<dbReference type="PRINTS" id="PR00034">
    <property type="entry name" value="HTHCRP"/>
</dbReference>
<name>A0ABW3D0B5_9FLAO</name>
<accession>A0ABW3D0B5</accession>
<comment type="caution">
    <text evidence="5">The sequence shown here is derived from an EMBL/GenBank/DDBJ whole genome shotgun (WGS) entry which is preliminary data.</text>
</comment>
<reference evidence="6" key="1">
    <citation type="journal article" date="2019" name="Int. J. Syst. Evol. Microbiol.">
        <title>The Global Catalogue of Microorganisms (GCM) 10K type strain sequencing project: providing services to taxonomists for standard genome sequencing and annotation.</title>
        <authorList>
            <consortium name="The Broad Institute Genomics Platform"/>
            <consortium name="The Broad Institute Genome Sequencing Center for Infectious Disease"/>
            <person name="Wu L."/>
            <person name="Ma J."/>
        </authorList>
    </citation>
    <scope>NUCLEOTIDE SEQUENCE [LARGE SCALE GENOMIC DNA]</scope>
    <source>
        <strain evidence="6">CCUG 62952</strain>
    </source>
</reference>
<dbReference type="PANTHER" id="PTHR24567">
    <property type="entry name" value="CRP FAMILY TRANSCRIPTIONAL REGULATORY PROTEIN"/>
    <property type="match status" value="1"/>
</dbReference>
<keyword evidence="6" id="KW-1185">Reference proteome</keyword>
<dbReference type="RefSeq" id="WP_386408494.1">
    <property type="nucleotide sequence ID" value="NZ_JBHTJH010000017.1"/>
</dbReference>
<sequence length="244" mass="28097">MIYHFQKNYGANDKERFSKLHFYIFIKKYFVIVQALEEYFPQLSKSPALKKELAAACQLIKLEKGTTILRTGAYIKLIPLVISGLIKVYKEEENGNELLLYYIKPGESCVMSVTTLMRRETSSIKAIVEQDAEVVVLPSNKALEIAKTQSQWNEFIYDLFNLKFEELLTTIETLTFSNKDKRLLDYLKKEAKLKGNTILQTTHQQIAYELGSSREVISRLLKKLENEGIVSLKQGAIKILKTEE</sequence>
<dbReference type="EMBL" id="JBHTJH010000017">
    <property type="protein sequence ID" value="MFD0862917.1"/>
    <property type="molecule type" value="Genomic_DNA"/>
</dbReference>
<keyword evidence="1" id="KW-0805">Transcription regulation</keyword>
<keyword evidence="3" id="KW-0804">Transcription</keyword>
<gene>
    <name evidence="5" type="ORF">ACFQ1M_11945</name>
</gene>
<evidence type="ECO:0000256" key="1">
    <source>
        <dbReference type="ARBA" id="ARBA00023015"/>
    </source>
</evidence>
<dbReference type="Proteomes" id="UP001596978">
    <property type="component" value="Unassembled WGS sequence"/>
</dbReference>
<evidence type="ECO:0000259" key="4">
    <source>
        <dbReference type="PROSITE" id="PS51063"/>
    </source>
</evidence>
<dbReference type="InterPro" id="IPR014710">
    <property type="entry name" value="RmlC-like_jellyroll"/>
</dbReference>
<dbReference type="Pfam" id="PF00027">
    <property type="entry name" value="cNMP_binding"/>
    <property type="match status" value="1"/>
</dbReference>
<evidence type="ECO:0000256" key="2">
    <source>
        <dbReference type="ARBA" id="ARBA00023125"/>
    </source>
</evidence>
<dbReference type="PROSITE" id="PS51063">
    <property type="entry name" value="HTH_CRP_2"/>
    <property type="match status" value="1"/>
</dbReference>
<dbReference type="SUPFAM" id="SSF51206">
    <property type="entry name" value="cAMP-binding domain-like"/>
    <property type="match status" value="1"/>
</dbReference>
<dbReference type="SUPFAM" id="SSF46785">
    <property type="entry name" value="Winged helix' DNA-binding domain"/>
    <property type="match status" value="1"/>
</dbReference>
<protein>
    <submittedName>
        <fullName evidence="5">Crp/Fnr family transcriptional regulator</fullName>
    </submittedName>
</protein>
<dbReference type="Gene3D" id="2.60.120.10">
    <property type="entry name" value="Jelly Rolls"/>
    <property type="match status" value="1"/>
</dbReference>
<dbReference type="PANTHER" id="PTHR24567:SF26">
    <property type="entry name" value="REGULATORY PROTEIN YEIL"/>
    <property type="match status" value="1"/>
</dbReference>
<dbReference type="CDD" id="cd00038">
    <property type="entry name" value="CAP_ED"/>
    <property type="match status" value="1"/>
</dbReference>